<proteinExistence type="predicted"/>
<organism evidence="1 2">
    <name type="scientific">Fontibacter flavus</name>
    <dbReference type="NCBI Taxonomy" id="654838"/>
    <lineage>
        <taxon>Bacteria</taxon>
        <taxon>Pseudomonadati</taxon>
        <taxon>Bacteroidota</taxon>
        <taxon>Cytophagia</taxon>
        <taxon>Cytophagales</taxon>
        <taxon>Cyclobacteriaceae</taxon>
        <taxon>Fontibacter</taxon>
    </lineage>
</organism>
<name>A0ABV6FWW2_9BACT</name>
<dbReference type="RefSeq" id="WP_382388811.1">
    <property type="nucleotide sequence ID" value="NZ_JBHLWI010000048.1"/>
</dbReference>
<dbReference type="EMBL" id="JBHLWI010000048">
    <property type="protein sequence ID" value="MFC0264287.1"/>
    <property type="molecule type" value="Genomic_DNA"/>
</dbReference>
<protein>
    <submittedName>
        <fullName evidence="1">Uncharacterized protein</fullName>
    </submittedName>
</protein>
<reference evidence="1 2" key="1">
    <citation type="submission" date="2024-09" db="EMBL/GenBank/DDBJ databases">
        <authorList>
            <person name="Sun Q."/>
            <person name="Mori K."/>
        </authorList>
    </citation>
    <scope>NUCLEOTIDE SEQUENCE [LARGE SCALE GENOMIC DNA]</scope>
    <source>
        <strain evidence="1 2">CCM 7650</strain>
    </source>
</reference>
<sequence length="231" mass="27192">MKTIFFIFCLQFCIILSSYTQQLEQEYRTVIPMDQEIVSGGYFVDPPKEFEGHPYFESKNFENGKITINGLTYTDVPLLYNIWKDEILTFQPIHKQKILIRADKIESFTLLYPIPKTFIRIADNPAYPHQGNGMYELALTGKAQVLIKHRKLTKPKREVSIYSAEFYQKADYFLEKDGEIIQVFRKKQAFQFLDLEKKTIKNLLRSNRLNFKADKKDYLIFLATTFNNALP</sequence>
<evidence type="ECO:0000313" key="2">
    <source>
        <dbReference type="Proteomes" id="UP001589797"/>
    </source>
</evidence>
<accession>A0ABV6FWW2</accession>
<comment type="caution">
    <text evidence="1">The sequence shown here is derived from an EMBL/GenBank/DDBJ whole genome shotgun (WGS) entry which is preliminary data.</text>
</comment>
<dbReference type="Proteomes" id="UP001589797">
    <property type="component" value="Unassembled WGS sequence"/>
</dbReference>
<evidence type="ECO:0000313" key="1">
    <source>
        <dbReference type="EMBL" id="MFC0264287.1"/>
    </source>
</evidence>
<gene>
    <name evidence="1" type="ORF">ACFFIP_16485</name>
</gene>
<keyword evidence="2" id="KW-1185">Reference proteome</keyword>